<proteinExistence type="predicted"/>
<keyword evidence="1" id="KW-1133">Transmembrane helix</keyword>
<keyword evidence="3" id="KW-1185">Reference proteome</keyword>
<keyword evidence="1" id="KW-0812">Transmembrane</keyword>
<dbReference type="RefSeq" id="WP_264433321.1">
    <property type="nucleotide sequence ID" value="NZ_CP081495.1"/>
</dbReference>
<evidence type="ECO:0000313" key="2">
    <source>
        <dbReference type="EMBL" id="UYW01004.1"/>
    </source>
</evidence>
<dbReference type="InterPro" id="IPR029039">
    <property type="entry name" value="Flavoprotein-like_sf"/>
</dbReference>
<protein>
    <submittedName>
        <fullName evidence="2">Dialkylresorcinol condensing enzyme DarA</fullName>
    </submittedName>
</protein>
<name>A0ABY6LXN9_9FLAO</name>
<dbReference type="Proteomes" id="UP001163328">
    <property type="component" value="Chromosome"/>
</dbReference>
<dbReference type="Gene3D" id="3.40.50.360">
    <property type="match status" value="1"/>
</dbReference>
<dbReference type="SUPFAM" id="SSF52218">
    <property type="entry name" value="Flavoproteins"/>
    <property type="match status" value="1"/>
</dbReference>
<keyword evidence="1" id="KW-0472">Membrane</keyword>
<dbReference type="EMBL" id="CP081495">
    <property type="protein sequence ID" value="UYW01004.1"/>
    <property type="molecule type" value="Genomic_DNA"/>
</dbReference>
<feature type="transmembrane region" description="Helical" evidence="1">
    <location>
        <begin position="260"/>
        <end position="285"/>
    </location>
</feature>
<sequence>MKNVLVIYYTQSGQLLTAAQHVVANLQKDANVAITYYNIEMEKPFPFPWPASQFFDAFPETFKQIPATIKAPPSTLFNQKFDLVILAYQVWYLSPSIPINSFLKSEYAKTLLQNMPVITLSGSRNMWVKAQEKVKVLLQQNQANLVGNIAMVDRNINLVSVITIVDWMFTGIKRKVWGFLPLPGISEQEMQASTKFGTIILKHLNQNNYESLQTELVANGAVEVRHFLVSMDQKANKMFKAWSNLVLKFPKKRKFLLKLFYYYLFIAIWFLSPIVHLIHTITLPLQYWKIKKQKKYYQGIQLK</sequence>
<accession>A0ABY6LXN9</accession>
<gene>
    <name evidence="2" type="ORF">K5I29_10970</name>
</gene>
<reference evidence="2" key="1">
    <citation type="submission" date="2021-08" db="EMBL/GenBank/DDBJ databases">
        <title>Flavobacterium sp. strain CC-SYL302.</title>
        <authorList>
            <person name="Lin S.-Y."/>
            <person name="Lee T.-H."/>
            <person name="Young C.-C."/>
        </authorList>
    </citation>
    <scope>NUCLEOTIDE SEQUENCE</scope>
    <source>
        <strain evidence="2">CC-SYL302</strain>
    </source>
</reference>
<evidence type="ECO:0000256" key="1">
    <source>
        <dbReference type="SAM" id="Phobius"/>
    </source>
</evidence>
<organism evidence="2 3">
    <name type="scientific">Flavobacterium agricola</name>
    <dbReference type="NCBI Taxonomy" id="2870839"/>
    <lineage>
        <taxon>Bacteria</taxon>
        <taxon>Pseudomonadati</taxon>
        <taxon>Bacteroidota</taxon>
        <taxon>Flavobacteriia</taxon>
        <taxon>Flavobacteriales</taxon>
        <taxon>Flavobacteriaceae</taxon>
        <taxon>Flavobacterium</taxon>
    </lineage>
</organism>
<evidence type="ECO:0000313" key="3">
    <source>
        <dbReference type="Proteomes" id="UP001163328"/>
    </source>
</evidence>